<protein>
    <submittedName>
        <fullName evidence="2">Uncharacterized protein</fullName>
    </submittedName>
</protein>
<reference evidence="2 3" key="1">
    <citation type="submission" date="2020-11" db="EMBL/GenBank/DDBJ databases">
        <title>Carbohydrate-dependent, anaerobic sulfur respiration: A novel catabolism in halophilic archaea.</title>
        <authorList>
            <person name="Sorokin D.Y."/>
            <person name="Messina E."/>
            <person name="Smedile F."/>
            <person name="La Cono V."/>
            <person name="Hallsworth J.E."/>
            <person name="Yakimov M.M."/>
        </authorList>
    </citation>
    <scope>NUCLEOTIDE SEQUENCE [LARGE SCALE GENOMIC DNA]</scope>
    <source>
        <strain evidence="2 3">HSR-Est</strain>
    </source>
</reference>
<evidence type="ECO:0000313" key="3">
    <source>
        <dbReference type="Proteomes" id="UP000663292"/>
    </source>
</evidence>
<keyword evidence="3" id="KW-1185">Reference proteome</keyword>
<dbReference type="EMBL" id="CP064791">
    <property type="protein sequence ID" value="QSG15013.1"/>
    <property type="molecule type" value="Genomic_DNA"/>
</dbReference>
<evidence type="ECO:0000256" key="1">
    <source>
        <dbReference type="SAM" id="MobiDB-lite"/>
    </source>
</evidence>
<accession>A0A897NW89</accession>
<dbReference type="Proteomes" id="UP000663292">
    <property type="component" value="Chromosome"/>
</dbReference>
<proteinExistence type="predicted"/>
<name>A0A897NW89_9EURY</name>
<gene>
    <name evidence="2" type="ORF">HSEST_1484</name>
</gene>
<feature type="compositionally biased region" description="Basic and acidic residues" evidence="1">
    <location>
        <begin position="1"/>
        <end position="24"/>
    </location>
</feature>
<evidence type="ECO:0000313" key="2">
    <source>
        <dbReference type="EMBL" id="QSG15013.1"/>
    </source>
</evidence>
<sequence>MQDDGEGRHPDDPDHGEHASDGELRWSGTVKYPAHGGAGLRRLGPHCTSRRI</sequence>
<organism evidence="2 3">
    <name type="scientific">Halapricum desulfuricans</name>
    <dbReference type="NCBI Taxonomy" id="2841257"/>
    <lineage>
        <taxon>Archaea</taxon>
        <taxon>Methanobacteriati</taxon>
        <taxon>Methanobacteriota</taxon>
        <taxon>Stenosarchaea group</taxon>
        <taxon>Halobacteria</taxon>
        <taxon>Halobacteriales</taxon>
        <taxon>Haloarculaceae</taxon>
        <taxon>Halapricum</taxon>
    </lineage>
</organism>
<dbReference type="AlphaFoldDB" id="A0A897NW89"/>
<feature type="region of interest" description="Disordered" evidence="1">
    <location>
        <begin position="1"/>
        <end position="52"/>
    </location>
</feature>